<dbReference type="PANTHER" id="PTHR45962:SF1">
    <property type="entry name" value="N-FATTY-ACYL-AMINO ACID SYNTHASE_HYDROLASE PM20D1"/>
    <property type="match status" value="1"/>
</dbReference>
<gene>
    <name evidence="7" type="ORF">DFH08DRAFT_755620</name>
</gene>
<feature type="non-terminal residue" evidence="7">
    <location>
        <position position="1"/>
    </location>
</feature>
<reference evidence="7" key="1">
    <citation type="submission" date="2023-03" db="EMBL/GenBank/DDBJ databases">
        <title>Massive genome expansion in bonnet fungi (Mycena s.s.) driven by repeated elements and novel gene families across ecological guilds.</title>
        <authorList>
            <consortium name="Lawrence Berkeley National Laboratory"/>
            <person name="Harder C.B."/>
            <person name="Miyauchi S."/>
            <person name="Viragh M."/>
            <person name="Kuo A."/>
            <person name="Thoen E."/>
            <person name="Andreopoulos B."/>
            <person name="Lu D."/>
            <person name="Skrede I."/>
            <person name="Drula E."/>
            <person name="Henrissat B."/>
            <person name="Morin E."/>
            <person name="Kohler A."/>
            <person name="Barry K."/>
            <person name="LaButti K."/>
            <person name="Morin E."/>
            <person name="Salamov A."/>
            <person name="Lipzen A."/>
            <person name="Mereny Z."/>
            <person name="Hegedus B."/>
            <person name="Baldrian P."/>
            <person name="Stursova M."/>
            <person name="Weitz H."/>
            <person name="Taylor A."/>
            <person name="Grigoriev I.V."/>
            <person name="Nagy L.G."/>
            <person name="Martin F."/>
            <person name="Kauserud H."/>
        </authorList>
    </citation>
    <scope>NUCLEOTIDE SEQUENCE</scope>
    <source>
        <strain evidence="7">CBHHK002</strain>
    </source>
</reference>
<feature type="signal peptide" evidence="6">
    <location>
        <begin position="1"/>
        <end position="18"/>
    </location>
</feature>
<dbReference type="GO" id="GO:0046872">
    <property type="term" value="F:metal ion binding"/>
    <property type="evidence" value="ECO:0007669"/>
    <property type="project" value="UniProtKB-KW"/>
</dbReference>
<sequence>MGTIMFSVACLHLFSTFSTPLLSSYRVCKVDPDTEIRPQANSFVPHKKDALWEILMAQYTTDRFLAAAVAQLSAAVKAPTETIDAMGPVGVDPQWESRDSFIGHLKKAFTLVHSTLELEKVSTYGLLYKLYTWKGSESTLKPLLLMGHYGENVWGRRSSDNKSGVIGILCSDLSICHRTAIEVLLEHDLTPTCTVVLSFAFDEQAGGHQ</sequence>
<dbReference type="GO" id="GO:0004180">
    <property type="term" value="F:carboxypeptidase activity"/>
    <property type="evidence" value="ECO:0007669"/>
    <property type="project" value="TreeGrafter"/>
</dbReference>
<keyword evidence="5" id="KW-0862">Zinc</keyword>
<evidence type="ECO:0000256" key="5">
    <source>
        <dbReference type="ARBA" id="ARBA00022833"/>
    </source>
</evidence>
<evidence type="ECO:0000256" key="2">
    <source>
        <dbReference type="ARBA" id="ARBA00022670"/>
    </source>
</evidence>
<dbReference type="SUPFAM" id="SSF53187">
    <property type="entry name" value="Zn-dependent exopeptidases"/>
    <property type="match status" value="1"/>
</dbReference>
<keyword evidence="2" id="KW-0645">Protease</keyword>
<dbReference type="InterPro" id="IPR047177">
    <property type="entry name" value="Pept_M20A"/>
</dbReference>
<evidence type="ECO:0000256" key="6">
    <source>
        <dbReference type="SAM" id="SignalP"/>
    </source>
</evidence>
<comment type="similarity">
    <text evidence="1">Belongs to the peptidase M20A family.</text>
</comment>
<comment type="caution">
    <text evidence="7">The sequence shown here is derived from an EMBL/GenBank/DDBJ whole genome shotgun (WGS) entry which is preliminary data.</text>
</comment>
<keyword evidence="3" id="KW-0479">Metal-binding</keyword>
<evidence type="ECO:0000256" key="4">
    <source>
        <dbReference type="ARBA" id="ARBA00022801"/>
    </source>
</evidence>
<evidence type="ECO:0000256" key="1">
    <source>
        <dbReference type="ARBA" id="ARBA00006247"/>
    </source>
</evidence>
<dbReference type="Proteomes" id="UP001218218">
    <property type="component" value="Unassembled WGS sequence"/>
</dbReference>
<evidence type="ECO:0000313" key="8">
    <source>
        <dbReference type="Proteomes" id="UP001218218"/>
    </source>
</evidence>
<feature type="chain" id="PRO_5042040744" evidence="6">
    <location>
        <begin position="19"/>
        <end position="209"/>
    </location>
</feature>
<dbReference type="GO" id="GO:0000328">
    <property type="term" value="C:fungal-type vacuole lumen"/>
    <property type="evidence" value="ECO:0007669"/>
    <property type="project" value="TreeGrafter"/>
</dbReference>
<dbReference type="AlphaFoldDB" id="A0AAD7EDH8"/>
<keyword evidence="4" id="KW-0378">Hydrolase</keyword>
<proteinExistence type="inferred from homology"/>
<dbReference type="GO" id="GO:0051603">
    <property type="term" value="P:proteolysis involved in protein catabolic process"/>
    <property type="evidence" value="ECO:0007669"/>
    <property type="project" value="TreeGrafter"/>
</dbReference>
<dbReference type="PANTHER" id="PTHR45962">
    <property type="entry name" value="N-FATTY-ACYL-AMINO ACID SYNTHASE/HYDROLASE PM20D1"/>
    <property type="match status" value="1"/>
</dbReference>
<dbReference type="EMBL" id="JARIHO010000065">
    <property type="protein sequence ID" value="KAJ7314728.1"/>
    <property type="molecule type" value="Genomic_DNA"/>
</dbReference>
<keyword evidence="6" id="KW-0732">Signal</keyword>
<accession>A0AAD7EDH8</accession>
<dbReference type="Gene3D" id="3.40.630.10">
    <property type="entry name" value="Zn peptidases"/>
    <property type="match status" value="1"/>
</dbReference>
<protein>
    <submittedName>
        <fullName evidence="7">Uncharacterized protein</fullName>
    </submittedName>
</protein>
<keyword evidence="8" id="KW-1185">Reference proteome</keyword>
<evidence type="ECO:0000256" key="3">
    <source>
        <dbReference type="ARBA" id="ARBA00022723"/>
    </source>
</evidence>
<name>A0AAD7EDH8_9AGAR</name>
<evidence type="ECO:0000313" key="7">
    <source>
        <dbReference type="EMBL" id="KAJ7314728.1"/>
    </source>
</evidence>
<organism evidence="7 8">
    <name type="scientific">Mycena albidolilacea</name>
    <dbReference type="NCBI Taxonomy" id="1033008"/>
    <lineage>
        <taxon>Eukaryota</taxon>
        <taxon>Fungi</taxon>
        <taxon>Dikarya</taxon>
        <taxon>Basidiomycota</taxon>
        <taxon>Agaricomycotina</taxon>
        <taxon>Agaricomycetes</taxon>
        <taxon>Agaricomycetidae</taxon>
        <taxon>Agaricales</taxon>
        <taxon>Marasmiineae</taxon>
        <taxon>Mycenaceae</taxon>
        <taxon>Mycena</taxon>
    </lineage>
</organism>